<gene>
    <name evidence="3" type="ORF">FH610_009300</name>
</gene>
<dbReference type="InterPro" id="IPR036465">
    <property type="entry name" value="vWFA_dom_sf"/>
</dbReference>
<evidence type="ECO:0000313" key="3">
    <source>
        <dbReference type="EMBL" id="KAB8185952.1"/>
    </source>
</evidence>
<feature type="region of interest" description="Disordered" evidence="1">
    <location>
        <begin position="163"/>
        <end position="207"/>
    </location>
</feature>
<dbReference type="Proteomes" id="UP000313066">
    <property type="component" value="Unassembled WGS sequence"/>
</dbReference>
<name>A0A5N6BZU8_9ACTN</name>
<dbReference type="InterPro" id="IPR008912">
    <property type="entry name" value="Uncharacterised_CoxE"/>
</dbReference>
<dbReference type="SMART" id="SM00327">
    <property type="entry name" value="VWA"/>
    <property type="match status" value="1"/>
</dbReference>
<feature type="compositionally biased region" description="Gly residues" evidence="1">
    <location>
        <begin position="174"/>
        <end position="207"/>
    </location>
</feature>
<dbReference type="InterPro" id="IPR002035">
    <property type="entry name" value="VWF_A"/>
</dbReference>
<organism evidence="3 4">
    <name type="scientific">Microbispora catharanthi</name>
    <dbReference type="NCBI Taxonomy" id="1712871"/>
    <lineage>
        <taxon>Bacteria</taxon>
        <taxon>Bacillati</taxon>
        <taxon>Actinomycetota</taxon>
        <taxon>Actinomycetes</taxon>
        <taxon>Streptosporangiales</taxon>
        <taxon>Streptosporangiaceae</taxon>
        <taxon>Microbispora</taxon>
    </lineage>
</organism>
<feature type="compositionally biased region" description="Polar residues" evidence="1">
    <location>
        <begin position="1"/>
        <end position="10"/>
    </location>
</feature>
<dbReference type="EMBL" id="VDMA02000004">
    <property type="protein sequence ID" value="KAB8185952.1"/>
    <property type="molecule type" value="Genomic_DNA"/>
</dbReference>
<sequence>MSDDISTSAHAPTGGDATAPVLTPVSTTADDGLTSADRNRRQVLYWRLLARLFDHEEQPALETAGVAVVGDLGLPAGLLDPAVSVDSLVQRFPDLAAEFETLLTPDEHVSGGEVRRAALVSKLLLNVFATGAGDVSATQLATWQRDAAWLKWALCAGPAPGSGTGAASGAASGEPGGASGTGAGTGPDAGPAAGFGQGPGGGTGREIGAGLGGDLAKVLADIEAGLVSRMRLREVLADPALARQLTPSMSLVEQLLRDKANLSGVALANAKALIRRYVDEVAEVLRTQVEKAGVGTVDRSVPPKRVFRNLDVERTIWKNLTNWSPEDQRLYVDRLYYRHTARRTTPARLIVVVDQSGSMVDSMVNCTILASIFAGLPKVDVHLIAYDTRALDLTPWVHDPFEVLLRTNLGGGNDGPVAMAMAQPKIADPRNTVMVWISDFYEFDRSQPLFDAIQAVHRSGVKFIPVGSVNSSGHQSVNPWFRQKLKDLGTPMISGHIRKLVFELKNFLA</sequence>
<protein>
    <submittedName>
        <fullName evidence="3">VWA domain-containing protein</fullName>
    </submittedName>
</protein>
<evidence type="ECO:0000313" key="4">
    <source>
        <dbReference type="Proteomes" id="UP000313066"/>
    </source>
</evidence>
<evidence type="ECO:0000256" key="1">
    <source>
        <dbReference type="SAM" id="MobiDB-lite"/>
    </source>
</evidence>
<proteinExistence type="predicted"/>
<feature type="region of interest" description="Disordered" evidence="1">
    <location>
        <begin position="1"/>
        <end position="33"/>
    </location>
</feature>
<dbReference type="RefSeq" id="WP_139573879.1">
    <property type="nucleotide sequence ID" value="NZ_VDMA02000004.1"/>
</dbReference>
<dbReference type="Gene3D" id="3.40.50.410">
    <property type="entry name" value="von Willebrand factor, type A domain"/>
    <property type="match status" value="1"/>
</dbReference>
<accession>A0A5N6BZU8</accession>
<dbReference type="SUPFAM" id="SSF53300">
    <property type="entry name" value="vWA-like"/>
    <property type="match status" value="1"/>
</dbReference>
<evidence type="ECO:0000259" key="2">
    <source>
        <dbReference type="SMART" id="SM00327"/>
    </source>
</evidence>
<comment type="caution">
    <text evidence="3">The sequence shown here is derived from an EMBL/GenBank/DDBJ whole genome shotgun (WGS) entry which is preliminary data.</text>
</comment>
<dbReference type="Pfam" id="PF05762">
    <property type="entry name" value="VWA_CoxE"/>
    <property type="match status" value="1"/>
</dbReference>
<feature type="domain" description="VWFA" evidence="2">
    <location>
        <begin position="346"/>
        <end position="509"/>
    </location>
</feature>
<keyword evidence="4" id="KW-1185">Reference proteome</keyword>
<dbReference type="AlphaFoldDB" id="A0A5N6BZU8"/>
<reference evidence="3 4" key="1">
    <citation type="submission" date="2019-10" db="EMBL/GenBank/DDBJ databases">
        <title>Nonomuraea sp. nov., isolated from Phyllanthus amarus.</title>
        <authorList>
            <person name="Klykleung N."/>
            <person name="Tanasupawat S."/>
        </authorList>
    </citation>
    <scope>NUCLEOTIDE SEQUENCE [LARGE SCALE GENOMIC DNA]</scope>
    <source>
        <strain evidence="3 4">CR1-09</strain>
    </source>
</reference>